<dbReference type="STRING" id="158500.BES08_05605"/>
<gene>
    <name evidence="1" type="ORF">BES08_05605</name>
    <name evidence="2" type="ORF">BV97_01301</name>
</gene>
<reference evidence="4" key="3">
    <citation type="journal article" date="2017" name="J. Biotechnol.">
        <title>Complete genome sequence of Novosphingobium resinovorum SA1, a versatile xenobiotic-degrading bacterium capable of utilizing sulfanilic acid.</title>
        <authorList>
            <person name="Hegedus B."/>
            <person name="Kos P.B."/>
            <person name="Balint B."/>
            <person name="Maroti G."/>
            <person name="Gan H.M."/>
            <person name="Perei K."/>
            <person name="Rakhely G."/>
        </authorList>
    </citation>
    <scope>NUCLEOTIDE SEQUENCE [LARGE SCALE GENOMIC DNA]</scope>
    <source>
        <strain evidence="4">SA1</strain>
    </source>
</reference>
<accession>A0A031JZM6</accession>
<reference evidence="1" key="2">
    <citation type="submission" date="2016-08" db="EMBL/GenBank/DDBJ databases">
        <authorList>
            <person name="Seilhamer J.J."/>
        </authorList>
    </citation>
    <scope>NUCLEOTIDE SEQUENCE [LARGE SCALE GENOMIC DNA]</scope>
    <source>
        <strain evidence="1">SA1</strain>
    </source>
</reference>
<protein>
    <submittedName>
        <fullName evidence="2">Uncharacterized protein</fullName>
    </submittedName>
</protein>
<proteinExistence type="predicted"/>
<dbReference type="PATRIC" id="fig|158500.4.peg.1337"/>
<dbReference type="AlphaFoldDB" id="A0A031JZM6"/>
<dbReference type="EMBL" id="CP017075">
    <property type="protein sequence ID" value="AOR76292.1"/>
    <property type="molecule type" value="Genomic_DNA"/>
</dbReference>
<dbReference type="KEGG" id="nre:BES08_05605"/>
<sequence>MRVTGRSKRTPLLVAAVALLVAANAWWFWPRGDAQNTAAFQLADSSDYGRGSVAAGITRADIDAASFYDAAADRWLVQGKPIADLHGHMLPAEPRGKRPGFVIAGLAQQATTEDVRKALLNLTGQGICLVALPDAVDPQGVSVHRIVAVRDDRGELRHCKG</sequence>
<keyword evidence="4" id="KW-1185">Reference proteome</keyword>
<evidence type="ECO:0000313" key="3">
    <source>
        <dbReference type="Proteomes" id="UP000024329"/>
    </source>
</evidence>
<dbReference type="RefSeq" id="WP_036524300.1">
    <property type="nucleotide sequence ID" value="NZ_CP017075.1"/>
</dbReference>
<evidence type="ECO:0000313" key="2">
    <source>
        <dbReference type="EMBL" id="EZP83196.1"/>
    </source>
</evidence>
<organism evidence="2 3">
    <name type="scientific">Novosphingobium resinovorum</name>
    <dbReference type="NCBI Taxonomy" id="158500"/>
    <lineage>
        <taxon>Bacteria</taxon>
        <taxon>Pseudomonadati</taxon>
        <taxon>Pseudomonadota</taxon>
        <taxon>Alphaproteobacteria</taxon>
        <taxon>Sphingomonadales</taxon>
        <taxon>Sphingomonadaceae</taxon>
        <taxon>Novosphingobium</taxon>
    </lineage>
</organism>
<dbReference type="EMBL" id="JFYZ01000003">
    <property type="protein sequence ID" value="EZP83196.1"/>
    <property type="molecule type" value="Genomic_DNA"/>
</dbReference>
<dbReference type="Proteomes" id="UP000024329">
    <property type="component" value="Unassembled WGS sequence"/>
</dbReference>
<reference evidence="2 3" key="1">
    <citation type="submission" date="2014-03" db="EMBL/GenBank/DDBJ databases">
        <title>Whole genome sequence of Novosphingobium resinovorum KF1.</title>
        <authorList>
            <person name="Gan H.M."/>
            <person name="Gan H.Y."/>
            <person name="Chew T.H."/>
            <person name="Savka M.A."/>
        </authorList>
    </citation>
    <scope>NUCLEOTIDE SEQUENCE [LARGE SCALE GENOMIC DNA]</scope>
    <source>
        <strain evidence="2 3">KF1</strain>
    </source>
</reference>
<evidence type="ECO:0000313" key="4">
    <source>
        <dbReference type="Proteomes" id="UP000094626"/>
    </source>
</evidence>
<name>A0A031JZM6_9SPHN</name>
<evidence type="ECO:0000313" key="1">
    <source>
        <dbReference type="EMBL" id="AOR76292.1"/>
    </source>
</evidence>
<dbReference type="Proteomes" id="UP000094626">
    <property type="component" value="Chromosome"/>
</dbReference>